<proteinExistence type="inferred from homology"/>
<keyword evidence="3 4" id="KW-0067">ATP-binding</keyword>
<dbReference type="InterPro" id="IPR029499">
    <property type="entry name" value="PduO-typ"/>
</dbReference>
<dbReference type="NCBIfam" id="TIGR00636">
    <property type="entry name" value="PduO_Nterm"/>
    <property type="match status" value="1"/>
</dbReference>
<dbReference type="EMBL" id="CASHTH010003818">
    <property type="protein sequence ID" value="CAI8049807.1"/>
    <property type="molecule type" value="Genomic_DNA"/>
</dbReference>
<dbReference type="Gene3D" id="1.20.1200.10">
    <property type="entry name" value="Cobalamin adenosyltransferase-like"/>
    <property type="match status" value="1"/>
</dbReference>
<dbReference type="Pfam" id="PF01923">
    <property type="entry name" value="Cob_adeno_trans"/>
    <property type="match status" value="1"/>
</dbReference>
<dbReference type="PANTHER" id="PTHR12213">
    <property type="entry name" value="CORRINOID ADENOSYLTRANSFERASE"/>
    <property type="match status" value="1"/>
</dbReference>
<dbReference type="Proteomes" id="UP001174909">
    <property type="component" value="Unassembled WGS sequence"/>
</dbReference>
<gene>
    <name evidence="6" type="ORF">GBAR_LOCUS27420</name>
</gene>
<evidence type="ECO:0000259" key="5">
    <source>
        <dbReference type="Pfam" id="PF01923"/>
    </source>
</evidence>
<dbReference type="InterPro" id="IPR016030">
    <property type="entry name" value="CblAdoTrfase-like"/>
</dbReference>
<comment type="similarity">
    <text evidence="4">Belongs to the Cob(I)alamin adenosyltransferase family.</text>
</comment>
<evidence type="ECO:0000313" key="7">
    <source>
        <dbReference type="Proteomes" id="UP001174909"/>
    </source>
</evidence>
<dbReference type="PANTHER" id="PTHR12213:SF0">
    <property type="entry name" value="CORRINOID ADENOSYLTRANSFERASE MMAB"/>
    <property type="match status" value="1"/>
</dbReference>
<feature type="domain" description="Cobalamin adenosyltransferase-like" evidence="5">
    <location>
        <begin position="3"/>
        <end position="155"/>
    </location>
</feature>
<comment type="caution">
    <text evidence="6">The sequence shown here is derived from an EMBL/GenBank/DDBJ whole genome shotgun (WGS) entry which is preliminary data.</text>
</comment>
<keyword evidence="1 4" id="KW-0808">Transferase</keyword>
<evidence type="ECO:0000256" key="1">
    <source>
        <dbReference type="ARBA" id="ARBA00022679"/>
    </source>
</evidence>
<protein>
    <submittedName>
        <fullName evidence="6">Corrinoid adenosyltransferase</fullName>
    </submittedName>
</protein>
<organism evidence="6 7">
    <name type="scientific">Geodia barretti</name>
    <name type="common">Barrett's horny sponge</name>
    <dbReference type="NCBI Taxonomy" id="519541"/>
    <lineage>
        <taxon>Eukaryota</taxon>
        <taxon>Metazoa</taxon>
        <taxon>Porifera</taxon>
        <taxon>Demospongiae</taxon>
        <taxon>Heteroscleromorpha</taxon>
        <taxon>Tetractinellida</taxon>
        <taxon>Astrophorina</taxon>
        <taxon>Geodiidae</taxon>
        <taxon>Geodia</taxon>
    </lineage>
</organism>
<accession>A0AA35TMM1</accession>
<dbReference type="GO" id="GO:0008817">
    <property type="term" value="F:corrinoid adenosyltransferase activity"/>
    <property type="evidence" value="ECO:0007669"/>
    <property type="project" value="TreeGrafter"/>
</dbReference>
<keyword evidence="7" id="KW-1185">Reference proteome</keyword>
<dbReference type="SUPFAM" id="SSF89028">
    <property type="entry name" value="Cobalamin adenosyltransferase-like"/>
    <property type="match status" value="1"/>
</dbReference>
<evidence type="ECO:0000256" key="4">
    <source>
        <dbReference type="RuleBase" id="RU366026"/>
    </source>
</evidence>
<evidence type="ECO:0000256" key="2">
    <source>
        <dbReference type="ARBA" id="ARBA00022741"/>
    </source>
</evidence>
<name>A0AA35TMM1_GEOBA</name>
<dbReference type="AlphaFoldDB" id="A0AA35TMM1"/>
<reference evidence="6" key="1">
    <citation type="submission" date="2023-03" db="EMBL/GenBank/DDBJ databases">
        <authorList>
            <person name="Steffen K."/>
            <person name="Cardenas P."/>
        </authorList>
    </citation>
    <scope>NUCLEOTIDE SEQUENCE</scope>
</reference>
<evidence type="ECO:0000313" key="6">
    <source>
        <dbReference type="EMBL" id="CAI8049807.1"/>
    </source>
</evidence>
<evidence type="ECO:0000256" key="3">
    <source>
        <dbReference type="ARBA" id="ARBA00022840"/>
    </source>
</evidence>
<keyword evidence="2 4" id="KW-0547">Nucleotide-binding</keyword>
<dbReference type="InterPro" id="IPR036451">
    <property type="entry name" value="CblAdoTrfase-like_sf"/>
</dbReference>
<dbReference type="GO" id="GO:0005524">
    <property type="term" value="F:ATP binding"/>
    <property type="evidence" value="ECO:0007669"/>
    <property type="project" value="UniProtKB-UniRule"/>
</dbReference>
<sequence length="170" mass="18828">MYGGRISKNNPHTEAYGVTDEAVSAMGMARAMSSDDRVKELLRNLQSELFTVAAELATDPDKYELFQQHFSPVTPEMVENLENAIDSLEEDMTMPTVFILPGGSPASAAMDLARCIVRTAERRVVAMGEVGLLTNELLVSYLNRLGDLLFVVARYEDRDLPIERATGQRT</sequence>